<gene>
    <name evidence="2" type="ORF">ACHHYP_08719</name>
</gene>
<dbReference type="OrthoDB" id="72104at2759"/>
<feature type="region of interest" description="Disordered" evidence="1">
    <location>
        <begin position="1"/>
        <end position="21"/>
    </location>
</feature>
<dbReference type="AlphaFoldDB" id="A0A1V9ZK38"/>
<keyword evidence="3" id="KW-1185">Reference proteome</keyword>
<name>A0A1V9ZK38_ACHHY</name>
<evidence type="ECO:0008006" key="4">
    <source>
        <dbReference type="Google" id="ProtNLM"/>
    </source>
</evidence>
<feature type="compositionally biased region" description="Basic and acidic residues" evidence="1">
    <location>
        <begin position="1"/>
        <end position="14"/>
    </location>
</feature>
<comment type="caution">
    <text evidence="2">The sequence shown here is derived from an EMBL/GenBank/DDBJ whole genome shotgun (WGS) entry which is preliminary data.</text>
</comment>
<proteinExistence type="predicted"/>
<protein>
    <recommendedName>
        <fullName evidence="4">START domain-containing protein</fullName>
    </recommendedName>
</protein>
<dbReference type="STRING" id="1202772.A0A1V9ZK38"/>
<dbReference type="CDD" id="cd14686">
    <property type="entry name" value="bZIP"/>
    <property type="match status" value="1"/>
</dbReference>
<accession>A0A1V9ZK38</accession>
<sequence>MSARERQRLRSREHSRLHRQRAKDNLAALAATVKELELYVEQLKQPEVARRLEQLRRLANTSAAFQKYNSVLRLPALPQEDPRLYDTTYLFSRMREVIERINSKRDLPKDPASSRHVLQNWVLMASTTEPRHLWYHVDKVIAYHDVDAVADCIWQAYTNSARFLSLFEAFREHSVISRVGETFVVMRLGIEGIVAGRVTKPKVLYQVCFKHVEPKTGQVDIYYMGLSPGSLEPTSNIGSIHIVPLPGRRYLHKCVGAYPLQSEQPAEVDGLTKMQLFMICRWQRIQEASLGGRLTDGR</sequence>
<evidence type="ECO:0000256" key="1">
    <source>
        <dbReference type="SAM" id="MobiDB-lite"/>
    </source>
</evidence>
<dbReference type="EMBL" id="JNBR01000086">
    <property type="protein sequence ID" value="OQR98353.1"/>
    <property type="molecule type" value="Genomic_DNA"/>
</dbReference>
<evidence type="ECO:0000313" key="3">
    <source>
        <dbReference type="Proteomes" id="UP000243579"/>
    </source>
</evidence>
<evidence type="ECO:0000313" key="2">
    <source>
        <dbReference type="EMBL" id="OQR98353.1"/>
    </source>
</evidence>
<organism evidence="2 3">
    <name type="scientific">Achlya hypogyna</name>
    <name type="common">Oomycete</name>
    <name type="synonym">Protoachlya hypogyna</name>
    <dbReference type="NCBI Taxonomy" id="1202772"/>
    <lineage>
        <taxon>Eukaryota</taxon>
        <taxon>Sar</taxon>
        <taxon>Stramenopiles</taxon>
        <taxon>Oomycota</taxon>
        <taxon>Saprolegniomycetes</taxon>
        <taxon>Saprolegniales</taxon>
        <taxon>Achlyaceae</taxon>
        <taxon>Achlya</taxon>
    </lineage>
</organism>
<dbReference type="Proteomes" id="UP000243579">
    <property type="component" value="Unassembled WGS sequence"/>
</dbReference>
<reference evidence="2 3" key="1">
    <citation type="journal article" date="2014" name="Genome Biol. Evol.">
        <title>The secreted proteins of Achlya hypogyna and Thraustotheca clavata identify the ancestral oomycete secretome and reveal gene acquisitions by horizontal gene transfer.</title>
        <authorList>
            <person name="Misner I."/>
            <person name="Blouin N."/>
            <person name="Leonard G."/>
            <person name="Richards T.A."/>
            <person name="Lane C.E."/>
        </authorList>
    </citation>
    <scope>NUCLEOTIDE SEQUENCE [LARGE SCALE GENOMIC DNA]</scope>
    <source>
        <strain evidence="2 3">ATCC 48635</strain>
    </source>
</reference>